<dbReference type="GO" id="GO:0006891">
    <property type="term" value="P:intra-Golgi vesicle-mediated transport"/>
    <property type="evidence" value="ECO:0007669"/>
    <property type="project" value="TreeGrafter"/>
</dbReference>
<dbReference type="GO" id="GO:0032258">
    <property type="term" value="P:cytoplasm to vacuole targeting by the Cvt pathway"/>
    <property type="evidence" value="ECO:0007669"/>
    <property type="project" value="TreeGrafter"/>
</dbReference>
<evidence type="ECO:0000256" key="7">
    <source>
        <dbReference type="ARBA" id="ARBA00023136"/>
    </source>
</evidence>
<protein>
    <recommendedName>
        <fullName evidence="3">Conserved oligomeric Golgi complex subunit 3</fullName>
    </recommendedName>
    <alternativeName>
        <fullName evidence="8">Component of oligomeric Golgi complex 3</fullName>
    </alternativeName>
</protein>
<evidence type="ECO:0000256" key="1">
    <source>
        <dbReference type="ARBA" id="ARBA00004395"/>
    </source>
</evidence>
<gene>
    <name evidence="11" type="ORF">POJ06DRAFT_202753</name>
</gene>
<organism evidence="11 12">
    <name type="scientific">Lipomyces tetrasporus</name>
    <dbReference type="NCBI Taxonomy" id="54092"/>
    <lineage>
        <taxon>Eukaryota</taxon>
        <taxon>Fungi</taxon>
        <taxon>Dikarya</taxon>
        <taxon>Ascomycota</taxon>
        <taxon>Saccharomycotina</taxon>
        <taxon>Lipomycetes</taxon>
        <taxon>Lipomycetales</taxon>
        <taxon>Lipomycetaceae</taxon>
        <taxon>Lipomyces</taxon>
    </lineage>
</organism>
<keyword evidence="7" id="KW-0472">Membrane</keyword>
<evidence type="ECO:0000313" key="12">
    <source>
        <dbReference type="Proteomes" id="UP001217417"/>
    </source>
</evidence>
<dbReference type="InterPro" id="IPR007265">
    <property type="entry name" value="COG_su3"/>
</dbReference>
<dbReference type="GO" id="GO:0000139">
    <property type="term" value="C:Golgi membrane"/>
    <property type="evidence" value="ECO:0007669"/>
    <property type="project" value="UniProtKB-SubCell"/>
</dbReference>
<accession>A0AAD7VPR8</accession>
<dbReference type="GeneID" id="80880459"/>
<evidence type="ECO:0000256" key="5">
    <source>
        <dbReference type="ARBA" id="ARBA00022927"/>
    </source>
</evidence>
<dbReference type="RefSeq" id="XP_056040556.1">
    <property type="nucleotide sequence ID" value="XM_056185293.1"/>
</dbReference>
<evidence type="ECO:0000256" key="6">
    <source>
        <dbReference type="ARBA" id="ARBA00023034"/>
    </source>
</evidence>
<dbReference type="GO" id="GO:0007030">
    <property type="term" value="P:Golgi organization"/>
    <property type="evidence" value="ECO:0007669"/>
    <property type="project" value="TreeGrafter"/>
</dbReference>
<keyword evidence="6" id="KW-0333">Golgi apparatus</keyword>
<evidence type="ECO:0000256" key="8">
    <source>
        <dbReference type="ARBA" id="ARBA00031339"/>
    </source>
</evidence>
<comment type="similarity">
    <text evidence="2">Belongs to the COG3 family.</text>
</comment>
<evidence type="ECO:0000259" key="10">
    <source>
        <dbReference type="Pfam" id="PF20671"/>
    </source>
</evidence>
<reference evidence="11" key="1">
    <citation type="submission" date="2023-03" db="EMBL/GenBank/DDBJ databases">
        <title>Near-Complete genome sequence of Lipomyces tetrasporous NRRL Y-64009, an oleaginous yeast capable of growing on lignocellulosic hydrolysates.</title>
        <authorList>
            <consortium name="Lawrence Berkeley National Laboratory"/>
            <person name="Jagtap S.S."/>
            <person name="Liu J.-J."/>
            <person name="Walukiewicz H.E."/>
            <person name="Pangilinan J."/>
            <person name="Lipzen A."/>
            <person name="Ahrendt S."/>
            <person name="Koriabine M."/>
            <person name="Cobaugh K."/>
            <person name="Salamov A."/>
            <person name="Yoshinaga Y."/>
            <person name="Ng V."/>
            <person name="Daum C."/>
            <person name="Grigoriev I.V."/>
            <person name="Slininger P.J."/>
            <person name="Dien B.S."/>
            <person name="Jin Y.-S."/>
            <person name="Rao C.V."/>
        </authorList>
    </citation>
    <scope>NUCLEOTIDE SEQUENCE</scope>
    <source>
        <strain evidence="11">NRRL Y-64009</strain>
    </source>
</reference>
<feature type="domain" description="Conserved oligomeric Golgi complex subunit 3 C-terminal" evidence="10">
    <location>
        <begin position="233"/>
        <end position="381"/>
    </location>
</feature>
<evidence type="ECO:0000256" key="4">
    <source>
        <dbReference type="ARBA" id="ARBA00022448"/>
    </source>
</evidence>
<dbReference type="PANTHER" id="PTHR13302:SF8">
    <property type="entry name" value="CONSERVED OLIGOMERIC GOLGI COMPLEX SUBUNIT 3"/>
    <property type="match status" value="1"/>
</dbReference>
<comment type="subcellular location">
    <subcellularLocation>
        <location evidence="1">Golgi apparatus membrane</location>
        <topology evidence="1">Peripheral membrane protein</topology>
    </subcellularLocation>
</comment>
<evidence type="ECO:0000313" key="11">
    <source>
        <dbReference type="EMBL" id="KAJ8097106.1"/>
    </source>
</evidence>
<keyword evidence="12" id="KW-1185">Reference proteome</keyword>
<dbReference type="InterPro" id="IPR048685">
    <property type="entry name" value="COG3_C"/>
</dbReference>
<dbReference type="AlphaFoldDB" id="A0AAD7VPR8"/>
<feature type="domain" description="Conserved oligomeric Golgi complex subunit 3 N-terminal" evidence="9">
    <location>
        <begin position="69"/>
        <end position="212"/>
    </location>
</feature>
<name>A0AAD7VPR8_9ASCO</name>
<dbReference type="EMBL" id="JARPMG010000012">
    <property type="protein sequence ID" value="KAJ8097106.1"/>
    <property type="molecule type" value="Genomic_DNA"/>
</dbReference>
<evidence type="ECO:0000259" key="9">
    <source>
        <dbReference type="Pfam" id="PF04136"/>
    </source>
</evidence>
<dbReference type="GO" id="GO:0017119">
    <property type="term" value="C:Golgi transport complex"/>
    <property type="evidence" value="ECO:0007669"/>
    <property type="project" value="TreeGrafter"/>
</dbReference>
<sequence length="392" mass="45167">MSGLQKLTSDRLGDTIKDGAAAKSITYPFTLKEEQMLLNPPDSEFEFMELYESLEKELQDVSDRVFVQFRNTAHSHLKSCEMLIGQANKTLEMFDRLASGFDSVKRQTSTFQDACDSLSTEQLRLETLANDLETHLKPFNMLEEITRRLNAPGTDFVKEDGFRRMLESLDQCIDYVEIHSNFNSVDLYQMRFRQCMTRALTLIRVYFVNSIRDVTNDVQSRIAAKALNDATQSALFYTKFRVDAPLLQSLTSEIQTRCEGHEEYASLLGDCYKAYIYARKKLITPTVAKRVNDMRNSIVDLLQLTRQSIAYMRTVCIDEYDLFYAIFTEGEEVVYDLLEGLCEPLHDVLRNRIIHEKKAEVLYELCSLLQGLSSQDSEESEFKCTGMIWISP</sequence>
<keyword evidence="5" id="KW-0653">Protein transport</keyword>
<dbReference type="GO" id="GO:0006914">
    <property type="term" value="P:autophagy"/>
    <property type="evidence" value="ECO:0007669"/>
    <property type="project" value="TreeGrafter"/>
</dbReference>
<dbReference type="PANTHER" id="PTHR13302">
    <property type="entry name" value="CONSERVED OLIGOMERIC GOLGI COMPLEX COMPONENT 3"/>
    <property type="match status" value="1"/>
</dbReference>
<dbReference type="Proteomes" id="UP001217417">
    <property type="component" value="Unassembled WGS sequence"/>
</dbReference>
<dbReference type="Pfam" id="PF04136">
    <property type="entry name" value="COG3_N"/>
    <property type="match status" value="1"/>
</dbReference>
<keyword evidence="4" id="KW-0813">Transport</keyword>
<dbReference type="Pfam" id="PF20671">
    <property type="entry name" value="COG3_C"/>
    <property type="match status" value="1"/>
</dbReference>
<dbReference type="InterPro" id="IPR048320">
    <property type="entry name" value="COG3_N"/>
</dbReference>
<evidence type="ECO:0000256" key="2">
    <source>
        <dbReference type="ARBA" id="ARBA00009936"/>
    </source>
</evidence>
<dbReference type="GO" id="GO:0005801">
    <property type="term" value="C:cis-Golgi network"/>
    <property type="evidence" value="ECO:0007669"/>
    <property type="project" value="InterPro"/>
</dbReference>
<evidence type="ECO:0000256" key="3">
    <source>
        <dbReference type="ARBA" id="ARBA00020976"/>
    </source>
</evidence>
<proteinExistence type="inferred from homology"/>
<comment type="caution">
    <text evidence="11">The sequence shown here is derived from an EMBL/GenBank/DDBJ whole genome shotgun (WGS) entry which is preliminary data.</text>
</comment>